<dbReference type="InterPro" id="IPR036951">
    <property type="entry name" value="ArAA_hydroxylase_sf"/>
</dbReference>
<comment type="cofactor">
    <cofactor evidence="1">
        <name>Fe(2+)</name>
        <dbReference type="ChEBI" id="CHEBI:29033"/>
    </cofactor>
</comment>
<keyword evidence="3" id="KW-0479">Metal-binding</keyword>
<dbReference type="Gene3D" id="1.10.800.10">
    <property type="entry name" value="Aromatic amino acid hydroxylase"/>
    <property type="match status" value="1"/>
</dbReference>
<evidence type="ECO:0000259" key="7">
    <source>
        <dbReference type="PROSITE" id="PS51410"/>
    </source>
</evidence>
<geneLocation type="plasmid" evidence="8 9">
    <name>unnamed1</name>
</geneLocation>
<comment type="similarity">
    <text evidence="2">Belongs to the biopterin-dependent aromatic amino acid hydroxylase family.</text>
</comment>
<dbReference type="RefSeq" id="WP_150157722.1">
    <property type="nucleotide sequence ID" value="NZ_CP043960.1"/>
</dbReference>
<gene>
    <name evidence="8" type="ORF">F3L20_32785</name>
</gene>
<dbReference type="Pfam" id="PF00351">
    <property type="entry name" value="Biopterin_H"/>
    <property type="match status" value="1"/>
</dbReference>
<evidence type="ECO:0000313" key="9">
    <source>
        <dbReference type="Proteomes" id="UP000324308"/>
    </source>
</evidence>
<dbReference type="PROSITE" id="PS00367">
    <property type="entry name" value="BH4_AAA_HYDROXYL_1"/>
    <property type="match status" value="1"/>
</dbReference>
<evidence type="ECO:0000256" key="1">
    <source>
        <dbReference type="ARBA" id="ARBA00001954"/>
    </source>
</evidence>
<dbReference type="PRINTS" id="PR00372">
    <property type="entry name" value="FYWHYDRXLASE"/>
</dbReference>
<evidence type="ECO:0000256" key="2">
    <source>
        <dbReference type="ARBA" id="ARBA00009712"/>
    </source>
</evidence>
<dbReference type="InterPro" id="IPR018301">
    <property type="entry name" value="ArAA_hydroxylase_Fe/CU_BS"/>
</dbReference>
<dbReference type="PROSITE" id="PS51410">
    <property type="entry name" value="BH4_AAA_HYDROXYL_2"/>
    <property type="match status" value="1"/>
</dbReference>
<name>A0ABX6A248_STRTE</name>
<keyword evidence="8" id="KW-0614">Plasmid</keyword>
<keyword evidence="5" id="KW-0408">Iron</keyword>
<dbReference type="PANTHER" id="PTHR11473:SF24">
    <property type="entry name" value="PHENYLALANINE-4-HYDROXYLASE"/>
    <property type="match status" value="1"/>
</dbReference>
<dbReference type="Proteomes" id="UP000324308">
    <property type="component" value="Plasmid unnamed1"/>
</dbReference>
<dbReference type="PANTHER" id="PTHR11473">
    <property type="entry name" value="AROMATIC AMINO ACID HYDROXYLASE"/>
    <property type="match status" value="1"/>
</dbReference>
<dbReference type="InterPro" id="IPR036329">
    <property type="entry name" value="Aro-AA_hydroxylase_C_sf"/>
</dbReference>
<evidence type="ECO:0000256" key="6">
    <source>
        <dbReference type="ARBA" id="ARBA00023033"/>
    </source>
</evidence>
<organism evidence="8 9">
    <name type="scientific">Streptomyces tendae</name>
    <dbReference type="NCBI Taxonomy" id="1932"/>
    <lineage>
        <taxon>Bacteria</taxon>
        <taxon>Bacillati</taxon>
        <taxon>Actinomycetota</taxon>
        <taxon>Actinomycetes</taxon>
        <taxon>Kitasatosporales</taxon>
        <taxon>Streptomycetaceae</taxon>
        <taxon>Streptomyces</taxon>
    </lineage>
</organism>
<keyword evidence="4" id="KW-0560">Oxidoreductase</keyword>
<dbReference type="EMBL" id="CP043960">
    <property type="protein sequence ID" value="QER90447.1"/>
    <property type="molecule type" value="Genomic_DNA"/>
</dbReference>
<dbReference type="InterPro" id="IPR019774">
    <property type="entry name" value="Aromatic-AA_hydroxylase_C"/>
</dbReference>
<feature type="domain" description="Biopterin-dependent aromatic amino acid hydroxylase family profile" evidence="7">
    <location>
        <begin position="1"/>
        <end position="242"/>
    </location>
</feature>
<keyword evidence="6" id="KW-0503">Monooxygenase</keyword>
<protein>
    <recommendedName>
        <fullName evidence="7">Biopterin-dependent aromatic amino acid hydroxylase family profile domain-containing protein</fullName>
    </recommendedName>
</protein>
<proteinExistence type="inferred from homology"/>
<evidence type="ECO:0000313" key="8">
    <source>
        <dbReference type="EMBL" id="QER90447.1"/>
    </source>
</evidence>
<sequence length="242" mass="27072">MTDAQLPHSFDDEDRGTWSLLMESCRTRLRQHGCAQARAGFEALELSEHIESMHAVDKRLHDLSGWHMQPVEGLVSDQHFYGLLRNKHFPTAPTMRKRSELEFAEFPDLFHDVVGHLPILVDRAYGDFLTGFAGIALRHLDSEPVMKALARFYWFTTETGLVEEDGGTKILGGAILTSSAEAANAMGDPARRTALTVSEVFATDYDIFDLQQKYFVASSYEALLSVLDELEEAAQALRASHV</sequence>
<dbReference type="SUPFAM" id="SSF56534">
    <property type="entry name" value="Aromatic aminoacid monoxygenases, catalytic and oligomerization domains"/>
    <property type="match status" value="1"/>
</dbReference>
<dbReference type="InterPro" id="IPR001273">
    <property type="entry name" value="ArAA_hydroxylase"/>
</dbReference>
<keyword evidence="9" id="KW-1185">Reference proteome</keyword>
<evidence type="ECO:0000256" key="3">
    <source>
        <dbReference type="ARBA" id="ARBA00022723"/>
    </source>
</evidence>
<evidence type="ECO:0000256" key="4">
    <source>
        <dbReference type="ARBA" id="ARBA00023002"/>
    </source>
</evidence>
<accession>A0ABX6A248</accession>
<reference evidence="8 9" key="1">
    <citation type="submission" date="2019-09" db="EMBL/GenBank/DDBJ databases">
        <title>Draft genome sequence of the Ebosin-producing strain Streptomyces sp. 139.</title>
        <authorList>
            <person name="Ai L."/>
            <person name="Geng M."/>
            <person name="Ma M."/>
            <person name="Bai L."/>
        </authorList>
    </citation>
    <scope>NUCLEOTIDE SEQUENCE [LARGE SCALE GENOMIC DNA]</scope>
    <source>
        <strain evidence="8 9">139</strain>
        <plasmid evidence="8 9">unnamed1</plasmid>
    </source>
</reference>
<evidence type="ECO:0000256" key="5">
    <source>
        <dbReference type="ARBA" id="ARBA00023004"/>
    </source>
</evidence>